<protein>
    <submittedName>
        <fullName evidence="1">Uncharacterized protein</fullName>
    </submittedName>
</protein>
<dbReference type="InterPro" id="IPR038765">
    <property type="entry name" value="Papain-like_cys_pep_sf"/>
</dbReference>
<proteinExistence type="predicted"/>
<sequence>MFALVFTTALAYADYYPGTNIEMKAGDILYSSKKGSSLIVGHVAIVADDNKIYHANSIVDDGQTSAGGKSDTVSNYRTRHKSGEDIEIYRFNRSTKAAAGRWVKEKYSKVTDYEIPAPHETDRLKLNVLNPSYCSKFIWQALYYGLEYPHEDITSYRAKVTDSVYILPSEFTSSPFEKVGSFKA</sequence>
<accession>M9LIF7</accession>
<evidence type="ECO:0000313" key="2">
    <source>
        <dbReference type="Proteomes" id="UP000029453"/>
    </source>
</evidence>
<reference evidence="1 2" key="1">
    <citation type="submission" date="2012-10" db="EMBL/GenBank/DDBJ databases">
        <title>Draft Genome Sequence of Paenibacillus popilliae ATCC 14706T.</title>
        <authorList>
            <person name="Iiyama K."/>
            <person name="Mori K."/>
            <person name="Mon H."/>
            <person name="Chieda Y."/>
            <person name="Lee J.M."/>
            <person name="Kusakabe T."/>
            <person name="Tashiro K."/>
            <person name="Asano S."/>
            <person name="Yasunaga-Aoki C."/>
            <person name="Shimizu S."/>
        </authorList>
    </citation>
    <scope>NUCLEOTIDE SEQUENCE [LARGE SCALE GENOMIC DNA]</scope>
    <source>
        <strain evidence="1 2">ATCC 14706</strain>
    </source>
</reference>
<organism evidence="1 2">
    <name type="scientific">Paenibacillus popilliae ATCC 14706</name>
    <dbReference type="NCBI Taxonomy" id="1212764"/>
    <lineage>
        <taxon>Bacteria</taxon>
        <taxon>Bacillati</taxon>
        <taxon>Bacillota</taxon>
        <taxon>Bacilli</taxon>
        <taxon>Bacillales</taxon>
        <taxon>Paenibacillaceae</taxon>
        <taxon>Paenibacillus</taxon>
    </lineage>
</organism>
<gene>
    <name evidence="1" type="ORF">PPOP_2220</name>
</gene>
<dbReference type="AlphaFoldDB" id="M9LIF7"/>
<name>M9LIF7_PAEPP</name>
<dbReference type="Proteomes" id="UP000029453">
    <property type="component" value="Unassembled WGS sequence"/>
</dbReference>
<dbReference type="OrthoDB" id="2080087at2"/>
<comment type="caution">
    <text evidence="1">The sequence shown here is derived from an EMBL/GenBank/DDBJ whole genome shotgun (WGS) entry which is preliminary data.</text>
</comment>
<dbReference type="EMBL" id="BALG01000151">
    <property type="protein sequence ID" value="GAC42860.1"/>
    <property type="molecule type" value="Genomic_DNA"/>
</dbReference>
<dbReference type="Gene3D" id="3.90.1720.10">
    <property type="entry name" value="endopeptidase domain like (from Nostoc punctiforme)"/>
    <property type="match status" value="1"/>
</dbReference>
<evidence type="ECO:0000313" key="1">
    <source>
        <dbReference type="EMBL" id="GAC42860.1"/>
    </source>
</evidence>
<keyword evidence="2" id="KW-1185">Reference proteome</keyword>
<dbReference type="SUPFAM" id="SSF54001">
    <property type="entry name" value="Cysteine proteinases"/>
    <property type="match status" value="1"/>
</dbReference>
<dbReference type="RefSeq" id="WP_006286354.1">
    <property type="nucleotide sequence ID" value="NZ_BALG01000151.1"/>
</dbReference>